<keyword evidence="6 7" id="KW-0472">Membrane</keyword>
<dbReference type="PANTHER" id="PTHR24221">
    <property type="entry name" value="ATP-BINDING CASSETTE SUB-FAMILY B"/>
    <property type="match status" value="1"/>
</dbReference>
<organism evidence="10 11">
    <name type="scientific">Embleya hyalina</name>
    <dbReference type="NCBI Taxonomy" id="516124"/>
    <lineage>
        <taxon>Bacteria</taxon>
        <taxon>Bacillati</taxon>
        <taxon>Actinomycetota</taxon>
        <taxon>Actinomycetes</taxon>
        <taxon>Kitasatosporales</taxon>
        <taxon>Streptomycetaceae</taxon>
        <taxon>Embleya</taxon>
    </lineage>
</organism>
<evidence type="ECO:0000313" key="11">
    <source>
        <dbReference type="Proteomes" id="UP000286931"/>
    </source>
</evidence>
<dbReference type="PROSITE" id="PS50893">
    <property type="entry name" value="ABC_TRANSPORTER_2"/>
    <property type="match status" value="1"/>
</dbReference>
<gene>
    <name evidence="10" type="ORF">EHYA_02637</name>
</gene>
<dbReference type="Proteomes" id="UP000286931">
    <property type="component" value="Unassembled WGS sequence"/>
</dbReference>
<dbReference type="CDD" id="cd03228">
    <property type="entry name" value="ABCC_MRP_Like"/>
    <property type="match status" value="1"/>
</dbReference>
<accession>A0A401YK56</accession>
<feature type="transmembrane region" description="Helical" evidence="7">
    <location>
        <begin position="163"/>
        <end position="183"/>
    </location>
</feature>
<comment type="subcellular location">
    <subcellularLocation>
        <location evidence="1">Cell membrane</location>
        <topology evidence="1">Multi-pass membrane protein</topology>
    </subcellularLocation>
</comment>
<feature type="transmembrane region" description="Helical" evidence="7">
    <location>
        <begin position="248"/>
        <end position="270"/>
    </location>
</feature>
<evidence type="ECO:0000256" key="6">
    <source>
        <dbReference type="ARBA" id="ARBA00023136"/>
    </source>
</evidence>
<evidence type="ECO:0000256" key="5">
    <source>
        <dbReference type="ARBA" id="ARBA00022989"/>
    </source>
</evidence>
<keyword evidence="2 7" id="KW-0812">Transmembrane</keyword>
<evidence type="ECO:0000256" key="1">
    <source>
        <dbReference type="ARBA" id="ARBA00004651"/>
    </source>
</evidence>
<dbReference type="Pfam" id="PF00005">
    <property type="entry name" value="ABC_tran"/>
    <property type="match status" value="1"/>
</dbReference>
<evidence type="ECO:0000256" key="3">
    <source>
        <dbReference type="ARBA" id="ARBA00022741"/>
    </source>
</evidence>
<keyword evidence="5 7" id="KW-1133">Transmembrane helix</keyword>
<feature type="transmembrane region" description="Helical" evidence="7">
    <location>
        <begin position="22"/>
        <end position="48"/>
    </location>
</feature>
<dbReference type="InterPro" id="IPR027417">
    <property type="entry name" value="P-loop_NTPase"/>
</dbReference>
<evidence type="ECO:0000313" key="10">
    <source>
        <dbReference type="EMBL" id="GCD94968.1"/>
    </source>
</evidence>
<dbReference type="GO" id="GO:0005886">
    <property type="term" value="C:plasma membrane"/>
    <property type="evidence" value="ECO:0007669"/>
    <property type="project" value="UniProtKB-SubCell"/>
</dbReference>
<evidence type="ECO:0000256" key="4">
    <source>
        <dbReference type="ARBA" id="ARBA00022840"/>
    </source>
</evidence>
<sequence>MSVERSGVPALARGFLARRKRVLVRLGAWSLLESAQTFLGGYGVAMALDHGFLAGHTGTGLAWLAVAAVAVICGGAATGGVFRGLADLVEPLRDGLIRRVADRALTEAIEAPSRAADGAVVSRLTNQTELARDSFAGLVLVARSFVFTMVGVLIGLGALAPELLIVVLPPLVLGLALFLATLAPMAARQRVFLDADEALSTQLGAVAEGLRDVLAAGAGQSVAARTHALIEAEARAARVLARWAAARTVALGVAGQLPVLLLLVTAPWLLRQGLTAGALLGALTYLTQALLPALHTLMNALGAAGTRLLVVLDRLTSGSRSALPGTPVAEKGRPSTERGAPARVEIRGLTFAYGPNAQPVLRDLDLTVEPGEHLVVVGPSGIGKSTLAALIAGLLAPDRGEIRVAGRPVAPIPAEPSRRRVLIPQQAYVFTGSVRENLLYLCPDGASPAALTATAAEVGLLPLVHRLGGFDAPVDPAALSQGERQLIALGRAHLSPAPLVVLDEATCHLDPAAEDRAERAFAARPGTLIVVAHRISSAHRADRILVLDGVHAVCGTHRELLDRSPLYRDLVGRWHAERI</sequence>
<dbReference type="GO" id="GO:0016887">
    <property type="term" value="F:ATP hydrolysis activity"/>
    <property type="evidence" value="ECO:0007669"/>
    <property type="project" value="InterPro"/>
</dbReference>
<dbReference type="GO" id="GO:0034040">
    <property type="term" value="F:ATPase-coupled lipid transmembrane transporter activity"/>
    <property type="evidence" value="ECO:0007669"/>
    <property type="project" value="TreeGrafter"/>
</dbReference>
<feature type="domain" description="ABC transporter" evidence="8">
    <location>
        <begin position="344"/>
        <end position="573"/>
    </location>
</feature>
<keyword evidence="11" id="KW-1185">Reference proteome</keyword>
<dbReference type="EMBL" id="BIFH01000016">
    <property type="protein sequence ID" value="GCD94968.1"/>
    <property type="molecule type" value="Genomic_DNA"/>
</dbReference>
<dbReference type="PROSITE" id="PS50929">
    <property type="entry name" value="ABC_TM1F"/>
    <property type="match status" value="1"/>
</dbReference>
<dbReference type="Gene3D" id="1.20.1560.10">
    <property type="entry name" value="ABC transporter type 1, transmembrane domain"/>
    <property type="match status" value="1"/>
</dbReference>
<keyword evidence="4 10" id="KW-0067">ATP-binding</keyword>
<dbReference type="SUPFAM" id="SSF52540">
    <property type="entry name" value="P-loop containing nucleoside triphosphate hydrolases"/>
    <property type="match status" value="1"/>
</dbReference>
<keyword evidence="3" id="KW-0547">Nucleotide-binding</keyword>
<feature type="transmembrane region" description="Helical" evidence="7">
    <location>
        <begin position="135"/>
        <end position="157"/>
    </location>
</feature>
<dbReference type="InterPro" id="IPR011527">
    <property type="entry name" value="ABC1_TM_dom"/>
</dbReference>
<dbReference type="InterPro" id="IPR036640">
    <property type="entry name" value="ABC1_TM_sf"/>
</dbReference>
<dbReference type="SUPFAM" id="SSF90123">
    <property type="entry name" value="ABC transporter transmembrane region"/>
    <property type="match status" value="1"/>
</dbReference>
<evidence type="ECO:0000259" key="8">
    <source>
        <dbReference type="PROSITE" id="PS50893"/>
    </source>
</evidence>
<dbReference type="SMART" id="SM00382">
    <property type="entry name" value="AAA"/>
    <property type="match status" value="1"/>
</dbReference>
<dbReference type="InterPro" id="IPR003593">
    <property type="entry name" value="AAA+_ATPase"/>
</dbReference>
<reference evidence="10 11" key="1">
    <citation type="submission" date="2018-12" db="EMBL/GenBank/DDBJ databases">
        <title>Draft genome sequence of Embleya hyalina NBRC 13850T.</title>
        <authorList>
            <person name="Komaki H."/>
            <person name="Hosoyama A."/>
            <person name="Kimura A."/>
            <person name="Ichikawa N."/>
            <person name="Tamura T."/>
        </authorList>
    </citation>
    <scope>NUCLEOTIDE SEQUENCE [LARGE SCALE GENOMIC DNA]</scope>
    <source>
        <strain evidence="10 11">NBRC 13850</strain>
    </source>
</reference>
<evidence type="ECO:0000256" key="2">
    <source>
        <dbReference type="ARBA" id="ARBA00022692"/>
    </source>
</evidence>
<dbReference type="Gene3D" id="3.40.50.300">
    <property type="entry name" value="P-loop containing nucleotide triphosphate hydrolases"/>
    <property type="match status" value="1"/>
</dbReference>
<feature type="transmembrane region" description="Helical" evidence="7">
    <location>
        <begin position="60"/>
        <end position="82"/>
    </location>
</feature>
<dbReference type="InterPro" id="IPR039421">
    <property type="entry name" value="Type_1_exporter"/>
</dbReference>
<dbReference type="RefSeq" id="WP_371862992.1">
    <property type="nucleotide sequence ID" value="NZ_BIFH01000016.1"/>
</dbReference>
<dbReference type="GO" id="GO:0005524">
    <property type="term" value="F:ATP binding"/>
    <property type="evidence" value="ECO:0007669"/>
    <property type="project" value="UniProtKB-KW"/>
</dbReference>
<name>A0A401YK56_9ACTN</name>
<dbReference type="GO" id="GO:0140359">
    <property type="term" value="F:ABC-type transporter activity"/>
    <property type="evidence" value="ECO:0007669"/>
    <property type="project" value="InterPro"/>
</dbReference>
<evidence type="ECO:0000259" key="9">
    <source>
        <dbReference type="PROSITE" id="PS50929"/>
    </source>
</evidence>
<evidence type="ECO:0000256" key="7">
    <source>
        <dbReference type="SAM" id="Phobius"/>
    </source>
</evidence>
<comment type="caution">
    <text evidence="10">The sequence shown here is derived from an EMBL/GenBank/DDBJ whole genome shotgun (WGS) entry which is preliminary data.</text>
</comment>
<protein>
    <submittedName>
        <fullName evidence="10">ABC transporter ATP-binding protein</fullName>
    </submittedName>
</protein>
<dbReference type="AlphaFoldDB" id="A0A401YK56"/>
<dbReference type="PANTHER" id="PTHR24221:SF654">
    <property type="entry name" value="ATP-BINDING CASSETTE SUB-FAMILY B MEMBER 6"/>
    <property type="match status" value="1"/>
</dbReference>
<dbReference type="InterPro" id="IPR003439">
    <property type="entry name" value="ABC_transporter-like_ATP-bd"/>
</dbReference>
<proteinExistence type="predicted"/>
<feature type="domain" description="ABC transmembrane type-1" evidence="9">
    <location>
        <begin position="30"/>
        <end position="292"/>
    </location>
</feature>